<dbReference type="SUPFAM" id="SSF56935">
    <property type="entry name" value="Porins"/>
    <property type="match status" value="1"/>
</dbReference>
<evidence type="ECO:0000256" key="1">
    <source>
        <dbReference type="ARBA" id="ARBA00004571"/>
    </source>
</evidence>
<protein>
    <submittedName>
        <fullName evidence="10">Carboxypeptidase family protein</fullName>
    </submittedName>
</protein>
<evidence type="ECO:0000256" key="7">
    <source>
        <dbReference type="ARBA" id="ARBA00023237"/>
    </source>
</evidence>
<dbReference type="PANTHER" id="PTHR30069">
    <property type="entry name" value="TONB-DEPENDENT OUTER MEMBRANE RECEPTOR"/>
    <property type="match status" value="1"/>
</dbReference>
<keyword evidence="10" id="KW-0645">Protease</keyword>
<dbReference type="AlphaFoldDB" id="A0A4Q7YW96"/>
<dbReference type="GO" id="GO:0004180">
    <property type="term" value="F:carboxypeptidase activity"/>
    <property type="evidence" value="ECO:0007669"/>
    <property type="project" value="UniProtKB-KW"/>
</dbReference>
<dbReference type="InterPro" id="IPR039426">
    <property type="entry name" value="TonB-dep_rcpt-like"/>
</dbReference>
<keyword evidence="6" id="KW-0472">Membrane</keyword>
<dbReference type="PANTHER" id="PTHR30069:SF29">
    <property type="entry name" value="HEMOGLOBIN AND HEMOGLOBIN-HAPTOGLOBIN-BINDING PROTEIN 1-RELATED"/>
    <property type="match status" value="1"/>
</dbReference>
<dbReference type="InterPro" id="IPR013784">
    <property type="entry name" value="Carb-bd-like_fold"/>
</dbReference>
<dbReference type="Gene3D" id="2.40.170.20">
    <property type="entry name" value="TonB-dependent receptor, beta-barrel domain"/>
    <property type="match status" value="1"/>
</dbReference>
<dbReference type="SUPFAM" id="SSF49452">
    <property type="entry name" value="Starch-binding domain-like"/>
    <property type="match status" value="1"/>
</dbReference>
<evidence type="ECO:0000256" key="6">
    <source>
        <dbReference type="ARBA" id="ARBA00023136"/>
    </source>
</evidence>
<keyword evidence="11" id="KW-1185">Reference proteome</keyword>
<dbReference type="GO" id="GO:0030246">
    <property type="term" value="F:carbohydrate binding"/>
    <property type="evidence" value="ECO:0007669"/>
    <property type="project" value="InterPro"/>
</dbReference>
<dbReference type="GO" id="GO:0044718">
    <property type="term" value="P:siderophore transmembrane transport"/>
    <property type="evidence" value="ECO:0007669"/>
    <property type="project" value="TreeGrafter"/>
</dbReference>
<evidence type="ECO:0000259" key="9">
    <source>
        <dbReference type="Pfam" id="PF25183"/>
    </source>
</evidence>
<evidence type="ECO:0000256" key="3">
    <source>
        <dbReference type="ARBA" id="ARBA00022452"/>
    </source>
</evidence>
<keyword evidence="2" id="KW-0813">Transport</keyword>
<dbReference type="InterPro" id="IPR037066">
    <property type="entry name" value="Plug_dom_sf"/>
</dbReference>
<reference evidence="10 11" key="1">
    <citation type="submission" date="2019-02" db="EMBL/GenBank/DDBJ databases">
        <title>Genomic Encyclopedia of Archaeal and Bacterial Type Strains, Phase II (KMG-II): from individual species to whole genera.</title>
        <authorList>
            <person name="Goeker M."/>
        </authorList>
    </citation>
    <scope>NUCLEOTIDE SEQUENCE [LARGE SCALE GENOMIC DNA]</scope>
    <source>
        <strain evidence="10 11">DSM 18101</strain>
    </source>
</reference>
<dbReference type="InterPro" id="IPR012910">
    <property type="entry name" value="Plug_dom"/>
</dbReference>
<dbReference type="Pfam" id="PF13620">
    <property type="entry name" value="CarboxypepD_reg"/>
    <property type="match status" value="1"/>
</dbReference>
<feature type="domain" description="TonB-dependent transporter Oar-like beta-barrel" evidence="9">
    <location>
        <begin position="252"/>
        <end position="1215"/>
    </location>
</feature>
<dbReference type="Gene3D" id="2.170.130.10">
    <property type="entry name" value="TonB-dependent receptor, plug domain"/>
    <property type="match status" value="1"/>
</dbReference>
<keyword evidence="10" id="KW-0378">Hydrolase</keyword>
<dbReference type="EMBL" id="SHKW01000001">
    <property type="protein sequence ID" value="RZU42182.1"/>
    <property type="molecule type" value="Genomic_DNA"/>
</dbReference>
<keyword evidence="5" id="KW-0732">Signal</keyword>
<keyword evidence="4" id="KW-0812">Transmembrane</keyword>
<dbReference type="Proteomes" id="UP000292958">
    <property type="component" value="Unassembled WGS sequence"/>
</dbReference>
<evidence type="ECO:0000259" key="8">
    <source>
        <dbReference type="Pfam" id="PF07715"/>
    </source>
</evidence>
<dbReference type="InterPro" id="IPR057601">
    <property type="entry name" value="Oar-like_b-barrel"/>
</dbReference>
<evidence type="ECO:0000256" key="4">
    <source>
        <dbReference type="ARBA" id="ARBA00022692"/>
    </source>
</evidence>
<name>A0A4Q7YW96_9BACT</name>
<keyword evidence="10" id="KW-0121">Carboxypeptidase</keyword>
<dbReference type="Pfam" id="PF07715">
    <property type="entry name" value="Plug"/>
    <property type="match status" value="1"/>
</dbReference>
<dbReference type="GO" id="GO:0015344">
    <property type="term" value="F:siderophore uptake transmembrane transporter activity"/>
    <property type="evidence" value="ECO:0007669"/>
    <property type="project" value="TreeGrafter"/>
</dbReference>
<evidence type="ECO:0000256" key="2">
    <source>
        <dbReference type="ARBA" id="ARBA00022448"/>
    </source>
</evidence>
<comment type="subcellular location">
    <subcellularLocation>
        <location evidence="1">Cell outer membrane</location>
        <topology evidence="1">Multi-pass membrane protein</topology>
    </subcellularLocation>
</comment>
<dbReference type="Gene3D" id="2.60.40.1120">
    <property type="entry name" value="Carboxypeptidase-like, regulatory domain"/>
    <property type="match status" value="1"/>
</dbReference>
<gene>
    <name evidence="10" type="ORF">BDD14_3730</name>
</gene>
<organism evidence="10 11">
    <name type="scientific">Edaphobacter modestus</name>
    <dbReference type="NCBI Taxonomy" id="388466"/>
    <lineage>
        <taxon>Bacteria</taxon>
        <taxon>Pseudomonadati</taxon>
        <taxon>Acidobacteriota</taxon>
        <taxon>Terriglobia</taxon>
        <taxon>Terriglobales</taxon>
        <taxon>Acidobacteriaceae</taxon>
        <taxon>Edaphobacter</taxon>
    </lineage>
</organism>
<feature type="domain" description="TonB-dependent receptor plug" evidence="8">
    <location>
        <begin position="137"/>
        <end position="245"/>
    </location>
</feature>
<dbReference type="InterPro" id="IPR036942">
    <property type="entry name" value="Beta-barrel_TonB_sf"/>
</dbReference>
<sequence>MRFLVQAARRLAISVSAFLMLLIVPCVLRAQVDTGSIVGQVTDLTGATVPGATVTIAEENTGIRNMVQAGNDGSFTFSPVKLGVYTVTAEKPGFKKSVQSHVTVSIQSRLELGFKLEVGSVAESVQVESTVALLETQTSSVQQLVDARAINALPLNGRNPAFLAQLSPGVTFAQNDGRNLQASGSFTANGAKRTQNNYLLDGMDNNAAIGDLVNQAQYVVMPPPDALREFTVQTSNYSAEFGHSAGAVLNVSTKSGSNRFHGNLWEYVRNDLFDAKDYFVLANQQKPKFRLNQFGGTLGGPVIIPHLYNGHDKTFFFVDYQGSRIVQGKTYTRTVPTAAEAASNFTNLQDLITLQTGSRTDALGRSFPTGTVFDPATTRAIPASGIDPVTGLAGTAGGYVRDPFYNGSVAGKSVYTDAASIAQMNQIPASRMYPGAVNLLKLYPAPTSGGLINNYTSSPNNVTNINSFDARIDQQIGQKDSVFFRYSFMYNDQVTPGPFPGIADGGASRPGNGYTESQNGALGWTHILTSHLVNEARVGYSRVFDKRLQPQANTLGIPEQYGIPGIPQIAQNGGLPLFEFGGANGLSNLGAAGTLPSDKASNVLQVTENVSFDRSHHQIRTGFEFQNVAFPMATPTASRGDFVHSGIYTSVVNNTDGSTDRAQFLLNPIASTVPGGVNYLGGANTLTATNFPPAFYPIRNYYAAYGQDSWRVTPTLTLNLGLRYEFLGIPAERDGRVGNFVAAATGDTPDGLSRYYFPQRRLSELGTTFTSFLAANNILLTPTADSAIGLAQKTNFAPRIGFAFQPAQKVSVRGGYGLFYQANENHGLSISPYINFPFQVTTSFTGGSAVAGIVNPATGQADGSIGPISQGFDNISLSPSSVVPGSLAFNGEPRFPKTGYTQAYSLQVQYQVAPNTIVFAGYIGGNSRHIQTSLPTNTTNLIRPATTTLRTISFFPNFATGGTYLSRNGASNYNSLQFGAERRFSNGLAFTANMTYSKCMSNVRDLLDNGVGNVRAPYVQGMGLGADNTLCDIDVRRIVHTSGTYELPFGKGRRFLTSGAAAWVAGGWSTNWILTVQDGQPFSVACTTTTAAGLGCFALKVPGQDLYAGPHNVTQFLNPAAFANPPAATANSATIANLGGPGGQVSGPPFRRLDFSVFRRFNAFRESYFEFRGEVFNVTNTANFAQPGSLNFTTPSTFARISATRDNPNDPRQIQLSGKYYF</sequence>
<accession>A0A4Q7YW96</accession>
<dbReference type="GO" id="GO:0009279">
    <property type="term" value="C:cell outer membrane"/>
    <property type="evidence" value="ECO:0007669"/>
    <property type="project" value="UniProtKB-SubCell"/>
</dbReference>
<evidence type="ECO:0000256" key="5">
    <source>
        <dbReference type="ARBA" id="ARBA00022729"/>
    </source>
</evidence>
<comment type="caution">
    <text evidence="10">The sequence shown here is derived from an EMBL/GenBank/DDBJ whole genome shotgun (WGS) entry which is preliminary data.</text>
</comment>
<dbReference type="RefSeq" id="WP_242618034.1">
    <property type="nucleotide sequence ID" value="NZ_SHKW01000001.1"/>
</dbReference>
<keyword evidence="7" id="KW-0998">Cell outer membrane</keyword>
<proteinExistence type="predicted"/>
<evidence type="ECO:0000313" key="10">
    <source>
        <dbReference type="EMBL" id="RZU42182.1"/>
    </source>
</evidence>
<evidence type="ECO:0000313" key="11">
    <source>
        <dbReference type="Proteomes" id="UP000292958"/>
    </source>
</evidence>
<keyword evidence="3" id="KW-1134">Transmembrane beta strand</keyword>
<dbReference type="Pfam" id="PF25183">
    <property type="entry name" value="OMP_b-brl_4"/>
    <property type="match status" value="1"/>
</dbReference>